<comment type="subcellular location">
    <subcellularLocation>
        <location evidence="1 6">Membrane</location>
        <topology evidence="1 6">Multi-pass membrane protein</topology>
    </subcellularLocation>
</comment>
<accession>A0A6A3BNE3</accession>
<dbReference type="Gene3D" id="1.20.1250.20">
    <property type="entry name" value="MFS general substrate transporter like domains"/>
    <property type="match status" value="2"/>
</dbReference>
<dbReference type="InterPro" id="IPR018456">
    <property type="entry name" value="PTR2_symporter_CS"/>
</dbReference>
<organism evidence="8 9">
    <name type="scientific">Hibiscus syriacus</name>
    <name type="common">Rose of Sharon</name>
    <dbReference type="NCBI Taxonomy" id="106335"/>
    <lineage>
        <taxon>Eukaryota</taxon>
        <taxon>Viridiplantae</taxon>
        <taxon>Streptophyta</taxon>
        <taxon>Embryophyta</taxon>
        <taxon>Tracheophyta</taxon>
        <taxon>Spermatophyta</taxon>
        <taxon>Magnoliopsida</taxon>
        <taxon>eudicotyledons</taxon>
        <taxon>Gunneridae</taxon>
        <taxon>Pentapetalae</taxon>
        <taxon>rosids</taxon>
        <taxon>malvids</taxon>
        <taxon>Malvales</taxon>
        <taxon>Malvaceae</taxon>
        <taxon>Malvoideae</taxon>
        <taxon>Hibiscus</taxon>
    </lineage>
</organism>
<dbReference type="PANTHER" id="PTHR11654">
    <property type="entry name" value="OLIGOPEPTIDE TRANSPORTER-RELATED"/>
    <property type="match status" value="1"/>
</dbReference>
<feature type="transmembrane region" description="Helical" evidence="7">
    <location>
        <begin position="41"/>
        <end position="60"/>
    </location>
</feature>
<evidence type="ECO:0000313" key="9">
    <source>
        <dbReference type="Proteomes" id="UP000436088"/>
    </source>
</evidence>
<proteinExistence type="inferred from homology"/>
<dbReference type="InterPro" id="IPR000109">
    <property type="entry name" value="POT_fam"/>
</dbReference>
<protein>
    <submittedName>
        <fullName evidence="8">Uncharacterized protein</fullName>
    </submittedName>
</protein>
<name>A0A6A3BNE3_HIBSY</name>
<sequence length="213" mass="24057">MKLMKLRGKKSSFFNWFFFSINIGAFITSSVLVWMQMNVGWDWGGIPAVAMVVAVAFFFAGSRMYRLQKPGGIHLQGFVRLFDKAAVDTQSDYIGESLNSWRLCTVTQVEELKSVIRLLPLQDFFTMLQRMGIDLVLSIFAMITVVFTIVGQLEFFYDQAPDAMRSLGSLTTDALGNYLSTVTKITTWDEKLGWIPDNLNRGNLDFLLTSSSP</sequence>
<keyword evidence="5 7" id="KW-0472">Membrane</keyword>
<dbReference type="Pfam" id="PF00854">
    <property type="entry name" value="PTR2"/>
    <property type="match status" value="1"/>
</dbReference>
<evidence type="ECO:0000313" key="8">
    <source>
        <dbReference type="EMBL" id="KAE8717401.1"/>
    </source>
</evidence>
<dbReference type="AlphaFoldDB" id="A0A6A3BNE3"/>
<keyword evidence="6" id="KW-0813">Transport</keyword>
<feature type="transmembrane region" description="Helical" evidence="7">
    <location>
        <begin position="135"/>
        <end position="157"/>
    </location>
</feature>
<keyword evidence="9" id="KW-1185">Reference proteome</keyword>
<feature type="transmembrane region" description="Helical" evidence="7">
    <location>
        <begin position="12"/>
        <end position="35"/>
    </location>
</feature>
<comment type="caution">
    <text evidence="8">The sequence shown here is derived from an EMBL/GenBank/DDBJ whole genome shotgun (WGS) entry which is preliminary data.</text>
</comment>
<keyword evidence="4 7" id="KW-1133">Transmembrane helix</keyword>
<dbReference type="PROSITE" id="PS01023">
    <property type="entry name" value="PTR2_2"/>
    <property type="match status" value="1"/>
</dbReference>
<dbReference type="EMBL" id="VEPZ02000825">
    <property type="protein sequence ID" value="KAE8717401.1"/>
    <property type="molecule type" value="Genomic_DNA"/>
</dbReference>
<dbReference type="GO" id="GO:0016020">
    <property type="term" value="C:membrane"/>
    <property type="evidence" value="ECO:0007669"/>
    <property type="project" value="UniProtKB-SubCell"/>
</dbReference>
<evidence type="ECO:0000256" key="1">
    <source>
        <dbReference type="ARBA" id="ARBA00004141"/>
    </source>
</evidence>
<evidence type="ECO:0000256" key="4">
    <source>
        <dbReference type="ARBA" id="ARBA00022989"/>
    </source>
</evidence>
<comment type="similarity">
    <text evidence="2 6">Belongs to the major facilitator superfamily. Proton-dependent oligopeptide transporter (POT/PTR) (TC 2.A.17) family.</text>
</comment>
<evidence type="ECO:0000256" key="7">
    <source>
        <dbReference type="SAM" id="Phobius"/>
    </source>
</evidence>
<gene>
    <name evidence="8" type="ORF">F3Y22_tig00110050pilonHSYRG00204</name>
</gene>
<evidence type="ECO:0000256" key="2">
    <source>
        <dbReference type="ARBA" id="ARBA00005982"/>
    </source>
</evidence>
<evidence type="ECO:0000256" key="3">
    <source>
        <dbReference type="ARBA" id="ARBA00022692"/>
    </source>
</evidence>
<evidence type="ECO:0000256" key="6">
    <source>
        <dbReference type="RuleBase" id="RU003755"/>
    </source>
</evidence>
<evidence type="ECO:0000256" key="5">
    <source>
        <dbReference type="ARBA" id="ARBA00023136"/>
    </source>
</evidence>
<dbReference type="Proteomes" id="UP000436088">
    <property type="component" value="Unassembled WGS sequence"/>
</dbReference>
<dbReference type="GO" id="GO:0006857">
    <property type="term" value="P:oligopeptide transport"/>
    <property type="evidence" value="ECO:0007669"/>
    <property type="project" value="InterPro"/>
</dbReference>
<dbReference type="InterPro" id="IPR036259">
    <property type="entry name" value="MFS_trans_sf"/>
</dbReference>
<reference evidence="8" key="1">
    <citation type="submission" date="2019-09" db="EMBL/GenBank/DDBJ databases">
        <title>Draft genome information of white flower Hibiscus syriacus.</title>
        <authorList>
            <person name="Kim Y.-M."/>
        </authorList>
    </citation>
    <scope>NUCLEOTIDE SEQUENCE [LARGE SCALE GENOMIC DNA]</scope>
    <source>
        <strain evidence="8">YM2019G1</strain>
    </source>
</reference>
<dbReference type="GO" id="GO:0022857">
    <property type="term" value="F:transmembrane transporter activity"/>
    <property type="evidence" value="ECO:0007669"/>
    <property type="project" value="InterPro"/>
</dbReference>
<keyword evidence="3 6" id="KW-0812">Transmembrane</keyword>